<reference evidence="2 3" key="1">
    <citation type="journal article" date="2022" name="Cell">
        <title>Repeat-based holocentromeres influence genome architecture and karyotype evolution.</title>
        <authorList>
            <person name="Hofstatter P.G."/>
            <person name="Thangavel G."/>
            <person name="Lux T."/>
            <person name="Neumann P."/>
            <person name="Vondrak T."/>
            <person name="Novak P."/>
            <person name="Zhang M."/>
            <person name="Costa L."/>
            <person name="Castellani M."/>
            <person name="Scott A."/>
            <person name="Toegelov H."/>
            <person name="Fuchs J."/>
            <person name="Mata-Sucre Y."/>
            <person name="Dias Y."/>
            <person name="Vanzela A.L.L."/>
            <person name="Huettel B."/>
            <person name="Almeida C.C.S."/>
            <person name="Simkova H."/>
            <person name="Souza G."/>
            <person name="Pedrosa-Harand A."/>
            <person name="Macas J."/>
            <person name="Mayer K.F.X."/>
            <person name="Houben A."/>
            <person name="Marques A."/>
        </authorList>
    </citation>
    <scope>NUCLEOTIDE SEQUENCE [LARGE SCALE GENOMIC DNA]</scope>
    <source>
        <strain evidence="2">RhyTen1mFocal</strain>
    </source>
</reference>
<evidence type="ECO:0000259" key="1">
    <source>
        <dbReference type="SMART" id="SM00256"/>
    </source>
</evidence>
<comment type="caution">
    <text evidence="2">The sequence shown here is derived from an EMBL/GenBank/DDBJ whole genome shotgun (WGS) entry which is preliminary data.</text>
</comment>
<dbReference type="InterPro" id="IPR051304">
    <property type="entry name" value="SCF_F-box_domain"/>
</dbReference>
<accession>A0AAD6A3T2</accession>
<dbReference type="PANTHER" id="PTHR47123">
    <property type="entry name" value="F-BOX PROTEIN SKIP23"/>
    <property type="match status" value="1"/>
</dbReference>
<dbReference type="SMART" id="SM00256">
    <property type="entry name" value="FBOX"/>
    <property type="match status" value="1"/>
</dbReference>
<dbReference type="InterPro" id="IPR005174">
    <property type="entry name" value="KIB1-4_b-propeller"/>
</dbReference>
<sequence>MEQNMDWSELNLDLVHLISKKVPDLSDFVRFRAVCKRWRSAVPPSDPSPRFPWIYQHRNSVLEDFDFYSLPYAKTITFESSDKEVGCAVSVGYPVKYYLSLVSFRKDWKTMGMAPLYPPSRSLIPVPPPRDWCRLHMMQPHKMDSKVKCGEYSFLFENIVYERKYELSLCSDDWIFKEDHYQGTGNAYHKSMYFEDSPTEGTTIIDVHSGKVLLKIPPHEHVNLDPLAFSLKAGQPSASLDPVEEFGDEEISGDESGNEEFSGDDIVELPKGMHCLIETSSGELLKVYRPYDIYMDVAETYFEVYRLCMDEEQAFWIEMKNIGDEMLFLDYSATGLALNARDFAGCEGNCIYFLKGEKFEDEKFPSFILCRYNMVDGKIEKLPYPSKEWGTWVIPFLG</sequence>
<gene>
    <name evidence="2" type="ORF">LUZ61_012799</name>
</gene>
<evidence type="ECO:0000313" key="2">
    <source>
        <dbReference type="EMBL" id="KAJ3709094.1"/>
    </source>
</evidence>
<dbReference type="PANTHER" id="PTHR47123:SF15">
    <property type="entry name" value="F-BOX PROTEIN SKIP23"/>
    <property type="match status" value="1"/>
</dbReference>
<dbReference type="Proteomes" id="UP001210211">
    <property type="component" value="Unassembled WGS sequence"/>
</dbReference>
<feature type="domain" description="F-box" evidence="1">
    <location>
        <begin position="10"/>
        <end position="51"/>
    </location>
</feature>
<name>A0AAD6A3T2_9POAL</name>
<dbReference type="EMBL" id="JAMRDG010000001">
    <property type="protein sequence ID" value="KAJ3709094.1"/>
    <property type="molecule type" value="Genomic_DNA"/>
</dbReference>
<dbReference type="Gene3D" id="1.20.1280.50">
    <property type="match status" value="1"/>
</dbReference>
<dbReference type="AlphaFoldDB" id="A0AAD6A3T2"/>
<protein>
    <recommendedName>
        <fullName evidence="1">F-box domain-containing protein</fullName>
    </recommendedName>
</protein>
<dbReference type="Pfam" id="PF00646">
    <property type="entry name" value="F-box"/>
    <property type="match status" value="1"/>
</dbReference>
<proteinExistence type="predicted"/>
<organism evidence="2 3">
    <name type="scientific">Rhynchospora tenuis</name>
    <dbReference type="NCBI Taxonomy" id="198213"/>
    <lineage>
        <taxon>Eukaryota</taxon>
        <taxon>Viridiplantae</taxon>
        <taxon>Streptophyta</taxon>
        <taxon>Embryophyta</taxon>
        <taxon>Tracheophyta</taxon>
        <taxon>Spermatophyta</taxon>
        <taxon>Magnoliopsida</taxon>
        <taxon>Liliopsida</taxon>
        <taxon>Poales</taxon>
        <taxon>Cyperaceae</taxon>
        <taxon>Cyperoideae</taxon>
        <taxon>Rhynchosporeae</taxon>
        <taxon>Rhynchospora</taxon>
    </lineage>
</organism>
<evidence type="ECO:0000313" key="3">
    <source>
        <dbReference type="Proteomes" id="UP001210211"/>
    </source>
</evidence>
<keyword evidence="3" id="KW-1185">Reference proteome</keyword>
<dbReference type="InterPro" id="IPR001810">
    <property type="entry name" value="F-box_dom"/>
</dbReference>
<dbReference type="Pfam" id="PF03478">
    <property type="entry name" value="Beta-prop_KIB1-4"/>
    <property type="match status" value="1"/>
</dbReference>